<protein>
    <submittedName>
        <fullName evidence="3">UDP-glucuronate 4-epimerase</fullName>
    </submittedName>
</protein>
<dbReference type="InterPro" id="IPR001509">
    <property type="entry name" value="Epimerase_deHydtase"/>
</dbReference>
<dbReference type="Gene3D" id="3.40.50.720">
    <property type="entry name" value="NAD(P)-binding Rossmann-like Domain"/>
    <property type="match status" value="1"/>
</dbReference>
<reference evidence="4" key="1">
    <citation type="submission" date="2016-10" db="EMBL/GenBank/DDBJ databases">
        <authorList>
            <person name="Varghese N."/>
            <person name="Submissions S."/>
        </authorList>
    </citation>
    <scope>NUCLEOTIDE SEQUENCE [LARGE SCALE GENOMIC DNA]</scope>
    <source>
        <strain evidence="4">CGMCC 1.10789</strain>
    </source>
</reference>
<dbReference type="OrthoDB" id="9801785at2"/>
<dbReference type="Proteomes" id="UP000199328">
    <property type="component" value="Unassembled WGS sequence"/>
</dbReference>
<evidence type="ECO:0000313" key="4">
    <source>
        <dbReference type="Proteomes" id="UP000199328"/>
    </source>
</evidence>
<dbReference type="STRING" id="990712.SAMN05216257_101478"/>
<dbReference type="Pfam" id="PF01370">
    <property type="entry name" value="Epimerase"/>
    <property type="match status" value="1"/>
</dbReference>
<feature type="domain" description="NAD-dependent epimerase/dehydratase" evidence="2">
    <location>
        <begin position="6"/>
        <end position="233"/>
    </location>
</feature>
<proteinExistence type="predicted"/>
<evidence type="ECO:0000313" key="3">
    <source>
        <dbReference type="EMBL" id="SDK06884.1"/>
    </source>
</evidence>
<dbReference type="RefSeq" id="WP_092497767.1">
    <property type="nucleotide sequence ID" value="NZ_FNFV01000001.1"/>
</dbReference>
<dbReference type="AlphaFoldDB" id="A0A1G8YWU3"/>
<dbReference type="SUPFAM" id="SSF51735">
    <property type="entry name" value="NAD(P)-binding Rossmann-fold domains"/>
    <property type="match status" value="1"/>
</dbReference>
<keyword evidence="1" id="KW-0520">NAD</keyword>
<dbReference type="PANTHER" id="PTHR43574">
    <property type="entry name" value="EPIMERASE-RELATED"/>
    <property type="match status" value="1"/>
</dbReference>
<evidence type="ECO:0000256" key="1">
    <source>
        <dbReference type="ARBA" id="ARBA00023027"/>
    </source>
</evidence>
<evidence type="ECO:0000259" key="2">
    <source>
        <dbReference type="Pfam" id="PF01370"/>
    </source>
</evidence>
<keyword evidence="4" id="KW-1185">Reference proteome</keyword>
<dbReference type="InterPro" id="IPR036291">
    <property type="entry name" value="NAD(P)-bd_dom_sf"/>
</dbReference>
<gene>
    <name evidence="3" type="ORF">SAMN05216257_101478</name>
</gene>
<sequence length="343" mass="37975">MPETHLVTGAAGFIGFHLANRLLKEGHRVIGFDSVTEYYDPVLKRRRLEILGKQEGFDFVEEALETPGALDALFSHVRPAMVWHLAAQAGVRYSLEAPESYLQSNITGTFRLLEAARAHPPRHLMLASTSSVYGANGKMPYAETDRADWQMSFYAATKKATEAMAHSYAHLYGLPTTMFRFFTVYGTWGRPDMAYFKFAERIMAGRPIDIYNHGDMSRDFTYVDDLVEGLIRLGGAVPPAPGARGAPIPGDSLSPVAPWRVVNIGNSAPVKLMDFVAALERALGRKAKYNFVGMQPGDVPATWADASLLEALVGALPRTPLEVGLRHFAEWYLMEYHKPEPVA</sequence>
<name>A0A1G8YWU3_9RHOB</name>
<accession>A0A1G8YWU3</accession>
<organism evidence="3 4">
    <name type="scientific">Meinhardsimonia xiamenensis</name>
    <dbReference type="NCBI Taxonomy" id="990712"/>
    <lineage>
        <taxon>Bacteria</taxon>
        <taxon>Pseudomonadati</taxon>
        <taxon>Pseudomonadota</taxon>
        <taxon>Alphaproteobacteria</taxon>
        <taxon>Rhodobacterales</taxon>
        <taxon>Paracoccaceae</taxon>
        <taxon>Meinhardsimonia</taxon>
    </lineage>
</organism>
<dbReference type="PRINTS" id="PR01713">
    <property type="entry name" value="NUCEPIMERASE"/>
</dbReference>
<dbReference type="EMBL" id="FNFV01000001">
    <property type="protein sequence ID" value="SDK06884.1"/>
    <property type="molecule type" value="Genomic_DNA"/>
</dbReference>